<dbReference type="EC" id="1.1.1.138" evidence="3"/>
<reference evidence="3" key="1">
    <citation type="submission" date="2011-05" db="EMBL/GenBank/DDBJ databases">
        <title>Unity in variety -- the pan-genome of the Chlamydiae.</title>
        <authorList>
            <person name="Collingro A."/>
            <person name="Tischler P."/>
            <person name="Weinmaier T."/>
            <person name="Penz T."/>
            <person name="Heinz E."/>
            <person name="Brunham R.C."/>
            <person name="Read T.D."/>
            <person name="Bavoil P.M."/>
            <person name="Sachse K."/>
            <person name="Kahane S."/>
            <person name="Friedman M.G."/>
            <person name="Rattei T."/>
            <person name="Myers G.S.A."/>
            <person name="Horn M."/>
        </authorList>
    </citation>
    <scope>NUCLEOTIDE SEQUENCE</scope>
    <source>
        <strain evidence="3">2032/99</strain>
    </source>
</reference>
<gene>
    <name evidence="3" type="primary">mtdH</name>
    <name evidence="3" type="ORF">WCH_CZ18140</name>
</gene>
<dbReference type="PRINTS" id="PR00081">
    <property type="entry name" value="GDHRDH"/>
</dbReference>
<dbReference type="PANTHER" id="PTHR43477">
    <property type="entry name" value="DIHYDROANTICAPSIN 7-DEHYDROGENASE"/>
    <property type="match status" value="1"/>
</dbReference>
<dbReference type="CDD" id="cd11731">
    <property type="entry name" value="Lin1944_like_SDR_c"/>
    <property type="match status" value="1"/>
</dbReference>
<organism evidence="3">
    <name type="scientific">Waddlia chondrophila 2032/99</name>
    <dbReference type="NCBI Taxonomy" id="765953"/>
    <lineage>
        <taxon>Bacteria</taxon>
        <taxon>Pseudomonadati</taxon>
        <taxon>Chlamydiota</taxon>
        <taxon>Chlamydiia</taxon>
        <taxon>Parachlamydiales</taxon>
        <taxon>Waddliaceae</taxon>
        <taxon>Waddlia</taxon>
    </lineage>
</organism>
<proteinExistence type="inferred from homology"/>
<dbReference type="Gene3D" id="3.40.50.720">
    <property type="entry name" value="NAD(P)-binding Rossmann-like Domain"/>
    <property type="match status" value="1"/>
</dbReference>
<dbReference type="AlphaFoldDB" id="F8LCS1"/>
<dbReference type="InterPro" id="IPR036291">
    <property type="entry name" value="NAD(P)-bd_dom_sf"/>
</dbReference>
<dbReference type="PANTHER" id="PTHR43477:SF1">
    <property type="entry name" value="DIHYDROANTICAPSIN 7-DEHYDROGENASE"/>
    <property type="match status" value="1"/>
</dbReference>
<evidence type="ECO:0000313" key="3">
    <source>
        <dbReference type="EMBL" id="CCB91285.1"/>
    </source>
</evidence>
<dbReference type="InterPro" id="IPR051122">
    <property type="entry name" value="SDR_DHRS6-like"/>
</dbReference>
<dbReference type="InterPro" id="IPR002347">
    <property type="entry name" value="SDR_fam"/>
</dbReference>
<keyword evidence="2 3" id="KW-0560">Oxidoreductase</keyword>
<sequence>MILQKARGEMQRIIVVGGTGTIGREVVNVLSERHEVIPVGSQSGDFQCDLTSTESIEKMFSDIGTFDALICCAGKVHFAPLKELTEENYYVGLQSKLMGQVNLVRLGLQTINEKGSFTLTSGILNREPIASGTPAAMTNAAIEGFVKGAAIELPKGCRINAVSPTILVESYERLENYFRGFIPVQAYNVTQAYVRSVEGSQTGKIYHVDR</sequence>
<dbReference type="GO" id="GO:0050085">
    <property type="term" value="F:mannitol 2-dehydrogenase (NADP+) activity"/>
    <property type="evidence" value="ECO:0007669"/>
    <property type="project" value="UniProtKB-EC"/>
</dbReference>
<dbReference type="EMBL" id="FR872652">
    <property type="protein sequence ID" value="CCB91285.1"/>
    <property type="molecule type" value="Genomic_DNA"/>
</dbReference>
<evidence type="ECO:0000256" key="2">
    <source>
        <dbReference type="ARBA" id="ARBA00023002"/>
    </source>
</evidence>
<protein>
    <submittedName>
        <fullName evidence="3">NADP-dependent mannitol dehydrogenase</fullName>
        <ecNumber evidence="3">1.1.1.138</ecNumber>
    </submittedName>
</protein>
<name>F8LCS1_9BACT</name>
<comment type="similarity">
    <text evidence="1">Belongs to the short-chain dehydrogenases/reductases (SDR) family.</text>
</comment>
<evidence type="ECO:0000256" key="1">
    <source>
        <dbReference type="ARBA" id="ARBA00006484"/>
    </source>
</evidence>
<dbReference type="Pfam" id="PF13561">
    <property type="entry name" value="adh_short_C2"/>
    <property type="match status" value="1"/>
</dbReference>
<dbReference type="SUPFAM" id="SSF51735">
    <property type="entry name" value="NAD(P)-binding Rossmann-fold domains"/>
    <property type="match status" value="1"/>
</dbReference>
<accession>F8LCS1</accession>
<dbReference type="NCBIfam" id="NF005754">
    <property type="entry name" value="PRK07578.1"/>
    <property type="match status" value="1"/>
</dbReference>